<feature type="compositionally biased region" description="Basic and acidic residues" evidence="1">
    <location>
        <begin position="51"/>
        <end position="63"/>
    </location>
</feature>
<dbReference type="RefSeq" id="YP_009151020.1">
    <property type="nucleotide sequence ID" value="NC_027366.1"/>
</dbReference>
<sequence length="63" mass="6717">MAILALAGSIGLVCAAGSATVAAIKFFNTWEPDFSNMGKKKEKPAGPSAASRERLDHIKRNRD</sequence>
<proteinExistence type="predicted"/>
<feature type="region of interest" description="Disordered" evidence="1">
    <location>
        <begin position="33"/>
        <end position="63"/>
    </location>
</feature>
<evidence type="ECO:0000313" key="2">
    <source>
        <dbReference type="EMBL" id="AIW03218.1"/>
    </source>
</evidence>
<dbReference type="Proteomes" id="UP000030206">
    <property type="component" value="Segment"/>
</dbReference>
<accession>A0A0A0RUI0</accession>
<evidence type="ECO:0000256" key="1">
    <source>
        <dbReference type="SAM" id="MobiDB-lite"/>
    </source>
</evidence>
<dbReference type="EMBL" id="KM236245">
    <property type="protein sequence ID" value="AIW03218.1"/>
    <property type="molecule type" value="Genomic_DNA"/>
</dbReference>
<protein>
    <submittedName>
        <fullName evidence="2">Uncharacterized protein</fullName>
    </submittedName>
</protein>
<reference evidence="2 3" key="1">
    <citation type="submission" date="2014-07" db="EMBL/GenBank/DDBJ databases">
        <title>Complete Genome of Bacillus megaterium Myophage Mater.</title>
        <authorList>
            <person name="Lancaster J.C."/>
            <person name="Hodde M.K."/>
            <person name="Hernandez A.C."/>
            <person name="Everett G.F.K."/>
        </authorList>
    </citation>
    <scope>NUCLEOTIDE SEQUENCE [LARGE SCALE GENOMIC DNA]</scope>
</reference>
<dbReference type="InterPro" id="IPR055818">
    <property type="entry name" value="DUF7394"/>
</dbReference>
<dbReference type="OrthoDB" id="41335at10239"/>
<evidence type="ECO:0000313" key="3">
    <source>
        <dbReference type="Proteomes" id="UP000030206"/>
    </source>
</evidence>
<dbReference type="Pfam" id="PF24126">
    <property type="entry name" value="DUF7394"/>
    <property type="match status" value="1"/>
</dbReference>
<name>A0A0A0RUI0_9CAUD</name>
<gene>
    <name evidence="2" type="ORF">CPT_Mater61</name>
</gene>
<dbReference type="KEGG" id="vg:24606960"/>
<keyword evidence="3" id="KW-1185">Reference proteome</keyword>
<dbReference type="GeneID" id="24606960"/>
<organism evidence="2 3">
    <name type="scientific">Bacillus phage Mater</name>
    <dbReference type="NCBI Taxonomy" id="1540090"/>
    <lineage>
        <taxon>Viruses</taxon>
        <taxon>Duplodnaviria</taxon>
        <taxon>Heunggongvirae</taxon>
        <taxon>Uroviricota</taxon>
        <taxon>Caudoviricetes</taxon>
        <taxon>Herelleviridae</taxon>
        <taxon>Bastillevirinae</taxon>
        <taxon>Matervirus</taxon>
        <taxon>Matervirus mater</taxon>
    </lineage>
</organism>